<organism evidence="3 5">
    <name type="scientific">Cucumis melo var. makuwa</name>
    <name type="common">Oriental melon</name>
    <dbReference type="NCBI Taxonomy" id="1194695"/>
    <lineage>
        <taxon>Eukaryota</taxon>
        <taxon>Viridiplantae</taxon>
        <taxon>Streptophyta</taxon>
        <taxon>Embryophyta</taxon>
        <taxon>Tracheophyta</taxon>
        <taxon>Spermatophyta</taxon>
        <taxon>Magnoliopsida</taxon>
        <taxon>eudicotyledons</taxon>
        <taxon>Gunneridae</taxon>
        <taxon>Pentapetalae</taxon>
        <taxon>rosids</taxon>
        <taxon>fabids</taxon>
        <taxon>Cucurbitales</taxon>
        <taxon>Cucurbitaceae</taxon>
        <taxon>Benincaseae</taxon>
        <taxon>Cucumis</taxon>
    </lineage>
</organism>
<evidence type="ECO:0000313" key="4">
    <source>
        <dbReference type="EMBL" id="TYK22114.1"/>
    </source>
</evidence>
<dbReference type="AlphaFoldDB" id="A0A5A7UZA2"/>
<evidence type="ECO:0000313" key="5">
    <source>
        <dbReference type="Proteomes" id="UP000321393"/>
    </source>
</evidence>
<comment type="caution">
    <text evidence="3">The sequence shown here is derived from an EMBL/GenBank/DDBJ whole genome shotgun (WGS) entry which is preliminary data.</text>
</comment>
<dbReference type="InterPro" id="IPR015410">
    <property type="entry name" value="DUF1985"/>
</dbReference>
<sequence length="250" mass="28872">MKTNNGGETSYDVPLNFSTESDEDSVPIAKRRLFEGVLKRKGKETETENDDELWFNFEGTIAKFGIRKFEAITGLNCVPLPIVDNSKVKGKFLSKYFKNEDPISRSRVSFLFNESKKLKEEDKIKMAKIYFLENFLLGKQFTTGCDFEHIKLLDDEQYFDAYPWGRIGYNVLIDSIKKSIKNPSALDVGISGFAYSLLVWVYDCVPLLIDPSIFCAQKIDDNKICILNWIVNNHPEWKELAERVFNHEHV</sequence>
<dbReference type="PANTHER" id="PTHR48449">
    <property type="entry name" value="DUF1985 DOMAIN-CONTAINING PROTEIN"/>
    <property type="match status" value="1"/>
</dbReference>
<feature type="region of interest" description="Disordered" evidence="1">
    <location>
        <begin position="1"/>
        <end position="21"/>
    </location>
</feature>
<name>A0A5A7UZA2_CUCMM</name>
<evidence type="ECO:0000256" key="1">
    <source>
        <dbReference type="SAM" id="MobiDB-lite"/>
    </source>
</evidence>
<evidence type="ECO:0000313" key="6">
    <source>
        <dbReference type="Proteomes" id="UP000321947"/>
    </source>
</evidence>
<evidence type="ECO:0000313" key="3">
    <source>
        <dbReference type="EMBL" id="KAA0060374.1"/>
    </source>
</evidence>
<dbReference type="Pfam" id="PF09331">
    <property type="entry name" value="DUF1985"/>
    <property type="match status" value="1"/>
</dbReference>
<dbReference type="EMBL" id="SSTD01005234">
    <property type="protein sequence ID" value="TYK22114.1"/>
    <property type="molecule type" value="Genomic_DNA"/>
</dbReference>
<gene>
    <name evidence="4" type="ORF">E5676_scaffold318G001110</name>
    <name evidence="3" type="ORF">E6C27_scaffold22G001730</name>
</gene>
<proteinExistence type="predicted"/>
<dbReference type="Proteomes" id="UP000321947">
    <property type="component" value="Unassembled WGS sequence"/>
</dbReference>
<dbReference type="EMBL" id="SSTE01005668">
    <property type="protein sequence ID" value="KAA0060374.1"/>
    <property type="molecule type" value="Genomic_DNA"/>
</dbReference>
<feature type="domain" description="DUF1985" evidence="2">
    <location>
        <begin position="44"/>
        <end position="174"/>
    </location>
</feature>
<dbReference type="PANTHER" id="PTHR48449:SF1">
    <property type="entry name" value="DUF1985 DOMAIN-CONTAINING PROTEIN"/>
    <property type="match status" value="1"/>
</dbReference>
<reference evidence="5 6" key="1">
    <citation type="submission" date="2019-08" db="EMBL/GenBank/DDBJ databases">
        <title>Draft genome sequences of two oriental melons (Cucumis melo L. var makuwa).</title>
        <authorList>
            <person name="Kwon S.-Y."/>
        </authorList>
    </citation>
    <scope>NUCLEOTIDE SEQUENCE [LARGE SCALE GENOMIC DNA]</scope>
    <source>
        <strain evidence="6">cv. Chang Bougi</strain>
        <strain evidence="5">cv. SW 3</strain>
        <tissue evidence="3">Leaf</tissue>
    </source>
</reference>
<protein>
    <recommendedName>
        <fullName evidence="2">DUF1985 domain-containing protein</fullName>
    </recommendedName>
</protein>
<dbReference type="OrthoDB" id="1750169at2759"/>
<dbReference type="Proteomes" id="UP000321393">
    <property type="component" value="Unassembled WGS sequence"/>
</dbReference>
<accession>A0A5A7UZA2</accession>
<evidence type="ECO:0000259" key="2">
    <source>
        <dbReference type="Pfam" id="PF09331"/>
    </source>
</evidence>